<evidence type="ECO:0000313" key="2">
    <source>
        <dbReference type="Proteomes" id="UP000256845"/>
    </source>
</evidence>
<dbReference type="RefSeq" id="WP_115934401.1">
    <property type="nucleotide sequence ID" value="NZ_QRDW01000001.1"/>
</dbReference>
<reference evidence="1 2" key="1">
    <citation type="submission" date="2018-07" db="EMBL/GenBank/DDBJ databases">
        <title>Genomic Encyclopedia of Type Strains, Phase III (KMG-III): the genomes of soil and plant-associated and newly described type strains.</title>
        <authorList>
            <person name="Whitman W."/>
        </authorList>
    </citation>
    <scope>NUCLEOTIDE SEQUENCE [LARGE SCALE GENOMIC DNA]</scope>
    <source>
        <strain evidence="1 2">CECT 8488</strain>
    </source>
</reference>
<accession>A0A3D9HUQ5</accession>
<dbReference type="AlphaFoldDB" id="A0A3D9HUQ5"/>
<organism evidence="1 2">
    <name type="scientific">Aestuariispira insulae</name>
    <dbReference type="NCBI Taxonomy" id="1461337"/>
    <lineage>
        <taxon>Bacteria</taxon>
        <taxon>Pseudomonadati</taxon>
        <taxon>Pseudomonadota</taxon>
        <taxon>Alphaproteobacteria</taxon>
        <taxon>Rhodospirillales</taxon>
        <taxon>Kiloniellaceae</taxon>
        <taxon>Aestuariispira</taxon>
    </lineage>
</organism>
<name>A0A3D9HUQ5_9PROT</name>
<gene>
    <name evidence="1" type="ORF">DFP90_10125</name>
</gene>
<evidence type="ECO:0000313" key="1">
    <source>
        <dbReference type="EMBL" id="RED53243.1"/>
    </source>
</evidence>
<evidence type="ECO:0008006" key="3">
    <source>
        <dbReference type="Google" id="ProtNLM"/>
    </source>
</evidence>
<proteinExistence type="predicted"/>
<dbReference type="Proteomes" id="UP000256845">
    <property type="component" value="Unassembled WGS sequence"/>
</dbReference>
<keyword evidence="2" id="KW-1185">Reference proteome</keyword>
<dbReference type="EMBL" id="QRDW01000001">
    <property type="protein sequence ID" value="RED53243.1"/>
    <property type="molecule type" value="Genomic_DNA"/>
</dbReference>
<sequence length="238" mass="27159">MTDLKPVTLARDRFGTSPISLELNGDTSCTVNVAIPQFDQRVRNHYATDQGSKDHDPPFQDFGLVLTMNRDCLLNLLQSNETLDPTIKPLLQKYGALIIRRARLEKTDTAASQRNIFPNLKFHYDRTISQGNYYSLFFRDPEDPSHCPPRTSSTLITSNAVIQLEAQRSGQWNGHLQPWYDLFQNTDVKNLTGDILLEQTWSEPEGTGEIVILDNSTVMHASYYRQSKGYPIGVRYLY</sequence>
<comment type="caution">
    <text evidence="1">The sequence shown here is derived from an EMBL/GenBank/DDBJ whole genome shotgun (WGS) entry which is preliminary data.</text>
</comment>
<protein>
    <recommendedName>
        <fullName evidence="3">TauD/TfdA-like domain-containing protein</fullName>
    </recommendedName>
</protein>